<evidence type="ECO:0000313" key="3">
    <source>
        <dbReference type="Proteomes" id="UP000039865"/>
    </source>
</evidence>
<feature type="region of interest" description="Disordered" evidence="1">
    <location>
        <begin position="179"/>
        <end position="207"/>
    </location>
</feature>
<protein>
    <submittedName>
        <fullName evidence="2">Uncharacterized protein</fullName>
    </submittedName>
</protein>
<keyword evidence="3" id="KW-1185">Reference proteome</keyword>
<evidence type="ECO:0000256" key="1">
    <source>
        <dbReference type="SAM" id="MobiDB-lite"/>
    </source>
</evidence>
<dbReference type="AlphaFoldDB" id="A0A078AYL0"/>
<gene>
    <name evidence="2" type="primary">Contig17166.g18290</name>
    <name evidence="2" type="ORF">STYLEM_16616</name>
</gene>
<dbReference type="EMBL" id="CCKQ01015680">
    <property type="protein sequence ID" value="CDW87510.1"/>
    <property type="molecule type" value="Genomic_DNA"/>
</dbReference>
<accession>A0A078AYL0</accession>
<dbReference type="Proteomes" id="UP000039865">
    <property type="component" value="Unassembled WGS sequence"/>
</dbReference>
<feature type="region of interest" description="Disordered" evidence="1">
    <location>
        <begin position="226"/>
        <end position="247"/>
    </location>
</feature>
<reference evidence="2 3" key="1">
    <citation type="submission" date="2014-06" db="EMBL/GenBank/DDBJ databases">
        <authorList>
            <person name="Swart Estienne"/>
        </authorList>
    </citation>
    <scope>NUCLEOTIDE SEQUENCE [LARGE SCALE GENOMIC DNA]</scope>
    <source>
        <strain evidence="2 3">130c</strain>
    </source>
</reference>
<dbReference type="InParanoid" id="A0A078AYL0"/>
<name>A0A078AYL0_STYLE</name>
<organism evidence="2 3">
    <name type="scientific">Stylonychia lemnae</name>
    <name type="common">Ciliate</name>
    <dbReference type="NCBI Taxonomy" id="5949"/>
    <lineage>
        <taxon>Eukaryota</taxon>
        <taxon>Sar</taxon>
        <taxon>Alveolata</taxon>
        <taxon>Ciliophora</taxon>
        <taxon>Intramacronucleata</taxon>
        <taxon>Spirotrichea</taxon>
        <taxon>Stichotrichia</taxon>
        <taxon>Sporadotrichida</taxon>
        <taxon>Oxytrichidae</taxon>
        <taxon>Stylonychinae</taxon>
        <taxon>Stylonychia</taxon>
    </lineage>
</organism>
<feature type="compositionally biased region" description="Polar residues" evidence="1">
    <location>
        <begin position="179"/>
        <end position="203"/>
    </location>
</feature>
<proteinExistence type="predicted"/>
<sequence>MNQKDQIIENSPQNTQLLTSDKENKIYDSRVSRIIDQFRNRLKLKYTIRDTIYAFFHRWGCIKKYDRLQQAREILFRNGTMKISKELDIRHIVKELRTIKFIQKVLLTKYQRVMIPYFKGNLLNEVASNQENKNSKAQYSKLAEFLKQALISTNENVFDKRLIKSIELTKEEQQQLQEVFNSNSQVSKRTQKSQNIRGSNNSLSDEKQIRNQYKDSENYIDQDEFESDYQSHHGQKQKNQKTSSASEQHEIYIPDIQPLSNLSKSAFDLKIQGQPKYLQNI</sequence>
<dbReference type="OrthoDB" id="327050at2759"/>
<evidence type="ECO:0000313" key="2">
    <source>
        <dbReference type="EMBL" id="CDW87510.1"/>
    </source>
</evidence>